<name>A0A922HYQ9_DERFA</name>
<comment type="caution">
    <text evidence="1">The sequence shown here is derived from an EMBL/GenBank/DDBJ whole genome shotgun (WGS) entry which is preliminary data.</text>
</comment>
<sequence length="81" mass="9242">MPSDSLVEHFYPTGKAFQILLQSSIDDFPIDVDLLIIFPVLINIDRFFVVFNNVELFRYSCIGVVGVDDDGDDDDEKSKRI</sequence>
<proteinExistence type="predicted"/>
<gene>
    <name evidence="1" type="ORF">DERF_010327</name>
</gene>
<keyword evidence="2" id="KW-1185">Reference proteome</keyword>
<evidence type="ECO:0000313" key="1">
    <source>
        <dbReference type="EMBL" id="KAH9511903.1"/>
    </source>
</evidence>
<reference evidence="1" key="1">
    <citation type="submission" date="2013-05" db="EMBL/GenBank/DDBJ databases">
        <authorList>
            <person name="Yim A.K.Y."/>
            <person name="Chan T.F."/>
            <person name="Ji K.M."/>
            <person name="Liu X.Y."/>
            <person name="Zhou J.W."/>
            <person name="Li R.Q."/>
            <person name="Yang K.Y."/>
            <person name="Li J."/>
            <person name="Li M."/>
            <person name="Law P.T.W."/>
            <person name="Wu Y.L."/>
            <person name="Cai Z.L."/>
            <person name="Qin H."/>
            <person name="Bao Y."/>
            <person name="Leung R.K.K."/>
            <person name="Ng P.K.S."/>
            <person name="Zou J."/>
            <person name="Zhong X.J."/>
            <person name="Ran P.X."/>
            <person name="Zhong N.S."/>
            <person name="Liu Z.G."/>
            <person name="Tsui S.K.W."/>
        </authorList>
    </citation>
    <scope>NUCLEOTIDE SEQUENCE</scope>
    <source>
        <strain evidence="1">Derf</strain>
        <tissue evidence="1">Whole organism</tissue>
    </source>
</reference>
<organism evidence="1 2">
    <name type="scientific">Dermatophagoides farinae</name>
    <name type="common">American house dust mite</name>
    <dbReference type="NCBI Taxonomy" id="6954"/>
    <lineage>
        <taxon>Eukaryota</taxon>
        <taxon>Metazoa</taxon>
        <taxon>Ecdysozoa</taxon>
        <taxon>Arthropoda</taxon>
        <taxon>Chelicerata</taxon>
        <taxon>Arachnida</taxon>
        <taxon>Acari</taxon>
        <taxon>Acariformes</taxon>
        <taxon>Sarcoptiformes</taxon>
        <taxon>Astigmata</taxon>
        <taxon>Psoroptidia</taxon>
        <taxon>Analgoidea</taxon>
        <taxon>Pyroglyphidae</taxon>
        <taxon>Dermatophagoidinae</taxon>
        <taxon>Dermatophagoides</taxon>
    </lineage>
</organism>
<reference evidence="1" key="2">
    <citation type="journal article" date="2022" name="Res Sq">
        <title>Comparative Genomics Reveals Insights into the Divergent Evolution of Astigmatic Mites and Household Pest Adaptations.</title>
        <authorList>
            <person name="Xiong Q."/>
            <person name="Wan A.T.-Y."/>
            <person name="Liu X.-Y."/>
            <person name="Fung C.S.-H."/>
            <person name="Xiao X."/>
            <person name="Malainual N."/>
            <person name="Hou J."/>
            <person name="Wang L."/>
            <person name="Wang M."/>
            <person name="Yang K."/>
            <person name="Cui Y."/>
            <person name="Leung E."/>
            <person name="Nong W."/>
            <person name="Shin S.-K."/>
            <person name="Au S."/>
            <person name="Jeong K.Y."/>
            <person name="Chew F.T."/>
            <person name="Hui J."/>
            <person name="Leung T.F."/>
            <person name="Tungtrongchitr A."/>
            <person name="Zhong N."/>
            <person name="Liu Z."/>
            <person name="Tsui S."/>
        </authorList>
    </citation>
    <scope>NUCLEOTIDE SEQUENCE</scope>
    <source>
        <strain evidence="1">Derf</strain>
        <tissue evidence="1">Whole organism</tissue>
    </source>
</reference>
<dbReference type="Proteomes" id="UP000790347">
    <property type="component" value="Unassembled WGS sequence"/>
</dbReference>
<protein>
    <submittedName>
        <fullName evidence="1">Uncharacterized protein</fullName>
    </submittedName>
</protein>
<accession>A0A922HYQ9</accession>
<evidence type="ECO:0000313" key="2">
    <source>
        <dbReference type="Proteomes" id="UP000790347"/>
    </source>
</evidence>
<dbReference type="EMBL" id="ASGP02000004">
    <property type="protein sequence ID" value="KAH9511903.1"/>
    <property type="molecule type" value="Genomic_DNA"/>
</dbReference>
<dbReference type="AlphaFoldDB" id="A0A922HYQ9"/>